<organism evidence="2 3">
    <name type="scientific">Riemerella anatipestifer</name>
    <name type="common">Moraxella anatipestifer</name>
    <dbReference type="NCBI Taxonomy" id="34085"/>
    <lineage>
        <taxon>Bacteria</taxon>
        <taxon>Pseudomonadati</taxon>
        <taxon>Bacteroidota</taxon>
        <taxon>Flavobacteriia</taxon>
        <taxon>Flavobacteriales</taxon>
        <taxon>Weeksellaceae</taxon>
        <taxon>Riemerella</taxon>
    </lineage>
</organism>
<proteinExistence type="predicted"/>
<dbReference type="AlphaFoldDB" id="A0A1S7DV64"/>
<protein>
    <recommendedName>
        <fullName evidence="1">YubB ferredoxin-like domain-containing protein</fullName>
    </recommendedName>
</protein>
<dbReference type="Pfam" id="PF18406">
    <property type="entry name" value="DUF1281_C"/>
    <property type="match status" value="1"/>
</dbReference>
<feature type="domain" description="YubB ferredoxin-like" evidence="1">
    <location>
        <begin position="102"/>
        <end position="181"/>
    </location>
</feature>
<dbReference type="EMBL" id="CP011859">
    <property type="protein sequence ID" value="AQY23000.1"/>
    <property type="molecule type" value="Genomic_DNA"/>
</dbReference>
<dbReference type="InterPro" id="IPR041329">
    <property type="entry name" value="YubB_C"/>
</dbReference>
<accession>A0A1S7DV64</accession>
<gene>
    <name evidence="2" type="ORF">AB406_2060</name>
</gene>
<dbReference type="Proteomes" id="UP000189883">
    <property type="component" value="Chromosome"/>
</dbReference>
<reference evidence="2 3" key="1">
    <citation type="submission" date="2015-06" db="EMBL/GenBank/DDBJ databases">
        <title>R. anatipestifer strain HXb2 is the most virulent strain so far, and the genome sequence would help us uncover the pathogenesis.</title>
        <authorList>
            <person name="Hu Q."/>
            <person name="Qi J."/>
            <person name="Bo H."/>
            <person name="Liu G."/>
            <person name="Tao M."/>
            <person name="Ding Y."/>
            <person name="Xue Y."/>
        </authorList>
    </citation>
    <scope>NUCLEOTIDE SEQUENCE [LARGE SCALE GENOMIC DNA]</scope>
    <source>
        <strain evidence="2 3">HXb2</strain>
    </source>
</reference>
<evidence type="ECO:0000259" key="1">
    <source>
        <dbReference type="Pfam" id="PF18406"/>
    </source>
</evidence>
<name>A0A1S7DV64_RIEAN</name>
<sequence>MPAKIVKNSSGYIQCKNTTNDEYGFFNPYTGDFQDVLEKKKQKGLPNGWEIVIEQSFNYFPDFRKIIPPPQNMITRSITFEEMDEYKKQGIPTWYHWNIENWGTKWNALNIIREGINTFIFETAWNSVPKIIAEMSRQFPQVIIEYSYADEDTGYNCGEYEYKAGEIVRQHIPKGGSKEAYEIAFKLFPELKEDYALIENNYQCIIED</sequence>
<evidence type="ECO:0000313" key="3">
    <source>
        <dbReference type="Proteomes" id="UP000189883"/>
    </source>
</evidence>
<evidence type="ECO:0000313" key="2">
    <source>
        <dbReference type="EMBL" id="AQY23000.1"/>
    </source>
</evidence>